<dbReference type="AlphaFoldDB" id="A0A0M5ILS9"/>
<dbReference type="PANTHER" id="PTHR45458">
    <property type="entry name" value="SHORT-CHAIN DEHYDROGENASE/REDUCTASE SDR"/>
    <property type="match status" value="1"/>
</dbReference>
<dbReference type="GO" id="GO:0016616">
    <property type="term" value="F:oxidoreductase activity, acting on the CH-OH group of donors, NAD or NADP as acceptor"/>
    <property type="evidence" value="ECO:0007669"/>
    <property type="project" value="TreeGrafter"/>
</dbReference>
<dbReference type="Proteomes" id="UP000057158">
    <property type="component" value="Chromosome"/>
</dbReference>
<dbReference type="InterPro" id="IPR002347">
    <property type="entry name" value="SDR_fam"/>
</dbReference>
<dbReference type="RefSeq" id="WP_053552168.1">
    <property type="nucleotide sequence ID" value="NZ_CP010802.1"/>
</dbReference>
<organism evidence="1 2">
    <name type="scientific">Desulfuromonas soudanensis</name>
    <dbReference type="NCBI Taxonomy" id="1603606"/>
    <lineage>
        <taxon>Bacteria</taxon>
        <taxon>Pseudomonadati</taxon>
        <taxon>Thermodesulfobacteriota</taxon>
        <taxon>Desulfuromonadia</taxon>
        <taxon>Desulfuromonadales</taxon>
        <taxon>Desulfuromonadaceae</taxon>
        <taxon>Desulfuromonas</taxon>
    </lineage>
</organism>
<dbReference type="InterPro" id="IPR052184">
    <property type="entry name" value="SDR_enzymes"/>
</dbReference>
<gene>
    <name evidence="1" type="ORF">DSOUD_3522</name>
</gene>
<dbReference type="Gene3D" id="3.40.50.720">
    <property type="entry name" value="NAD(P)-binding Rossmann-like Domain"/>
    <property type="match status" value="1"/>
</dbReference>
<accession>A0A0M5ILS9</accession>
<name>A0A0M5ILS9_9BACT</name>
<dbReference type="CDD" id="cd05325">
    <property type="entry name" value="carb_red_sniffer_like_SDR_c"/>
    <property type="match status" value="1"/>
</dbReference>
<dbReference type="InterPro" id="IPR036291">
    <property type="entry name" value="NAD(P)-bd_dom_sf"/>
</dbReference>
<dbReference type="SUPFAM" id="SSF51735">
    <property type="entry name" value="NAD(P)-binding Rossmann-fold domains"/>
    <property type="match status" value="1"/>
</dbReference>
<dbReference type="PATRIC" id="fig|1603606.3.peg.3796"/>
<dbReference type="EMBL" id="CP010802">
    <property type="protein sequence ID" value="ALC18236.1"/>
    <property type="molecule type" value="Genomic_DNA"/>
</dbReference>
<proteinExistence type="predicted"/>
<dbReference type="STRING" id="1603606.DSOUD_3522"/>
<keyword evidence="2" id="KW-1185">Reference proteome</keyword>
<protein>
    <submittedName>
        <fullName evidence="1">NAD(P)-dependent dehydrogenase, short-chain alcohol dehydrogenase family</fullName>
    </submittedName>
</protein>
<evidence type="ECO:0000313" key="2">
    <source>
        <dbReference type="Proteomes" id="UP000057158"/>
    </source>
</evidence>
<dbReference type="PANTHER" id="PTHR45458:SF1">
    <property type="entry name" value="SHORT CHAIN DEHYDROGENASE"/>
    <property type="match status" value="1"/>
</dbReference>
<dbReference type="Pfam" id="PF00106">
    <property type="entry name" value="adh_short"/>
    <property type="match status" value="1"/>
</dbReference>
<sequence>MTSTILITGSNRGIGLELVRTFADHNWHVLACCRRPQQAVELSAIAEKSGGRVTIHPLDVADSEQIRALAETCGDLSIDILFNNAGIAGPSPQRFGPIDTGEWLETLRINTLAPYQMAVAFVEQVARSSRRIIATVGSQLGSIADNTSGGRYAYRTSKAAVHMVMKGLAADLADRRITSVALHPGWVKTEMGGPQAPVSPAESAAGLYRVLATLTPEDSGKLWSWDGSQLPW</sequence>
<reference evidence="1 2" key="1">
    <citation type="submission" date="2015-07" db="EMBL/GenBank/DDBJ databases">
        <title>Isolation and Genomic Characterization of a Novel Halophilic Metal-Reducing Deltaproteobacterium from the Deep Subsurface.</title>
        <authorList>
            <person name="Badalamenti J.P."/>
            <person name="Summers Z.M."/>
            <person name="Gralnick J.A."/>
            <person name="Bond D.R."/>
        </authorList>
    </citation>
    <scope>NUCLEOTIDE SEQUENCE [LARGE SCALE GENOMIC DNA]</scope>
    <source>
        <strain evidence="1 2">WTL</strain>
    </source>
</reference>
<dbReference type="OrthoDB" id="5334159at2"/>
<dbReference type="PRINTS" id="PR00081">
    <property type="entry name" value="GDHRDH"/>
</dbReference>
<evidence type="ECO:0000313" key="1">
    <source>
        <dbReference type="EMBL" id="ALC18236.1"/>
    </source>
</evidence>
<dbReference type="KEGG" id="des:DSOUD_3522"/>